<protein>
    <submittedName>
        <fullName evidence="1">Uncharacterized protein</fullName>
    </submittedName>
</protein>
<evidence type="ECO:0000313" key="1">
    <source>
        <dbReference type="EMBL" id="VAX33642.1"/>
    </source>
</evidence>
<name>A0A3B1CYX3_9ZZZZ</name>
<reference evidence="1" key="1">
    <citation type="submission" date="2018-06" db="EMBL/GenBank/DDBJ databases">
        <authorList>
            <person name="Zhirakovskaya E."/>
        </authorList>
    </citation>
    <scope>NUCLEOTIDE SEQUENCE</scope>
</reference>
<sequence length="124" mass="14211">MFDPFSAKKPFYERLEVDASLGNGQEEVRGLHLVIFYPLISPGQIIGHIVSGPEKYEDLKRIDDRSDPHLFLRTHSLAEAPRSKIVKNDTAFVREIGKTVVSDDLMAAYFVEWKDCIQRKIIVH</sequence>
<gene>
    <name evidence="1" type="ORF">MNBD_NITROSPIRAE01-2185</name>
</gene>
<dbReference type="EMBL" id="UOGF01000117">
    <property type="protein sequence ID" value="VAX33642.1"/>
    <property type="molecule type" value="Genomic_DNA"/>
</dbReference>
<proteinExistence type="predicted"/>
<dbReference type="AlphaFoldDB" id="A0A3B1CYX3"/>
<organism evidence="1">
    <name type="scientific">hydrothermal vent metagenome</name>
    <dbReference type="NCBI Taxonomy" id="652676"/>
    <lineage>
        <taxon>unclassified sequences</taxon>
        <taxon>metagenomes</taxon>
        <taxon>ecological metagenomes</taxon>
    </lineage>
</organism>
<accession>A0A3B1CYX3</accession>